<dbReference type="AlphaFoldDB" id="C6C674"/>
<dbReference type="Proteomes" id="UP000002734">
    <property type="component" value="Chromosome"/>
</dbReference>
<dbReference type="GO" id="GO:0005886">
    <property type="term" value="C:plasma membrane"/>
    <property type="evidence" value="ECO:0007669"/>
    <property type="project" value="UniProtKB-SubCell"/>
</dbReference>
<comment type="similarity">
    <text evidence="2">Belongs to the inorganic phosphate transporter (PiT) (TC 2.A.20) family. Pit subfamily.</text>
</comment>
<name>C6C674_MUSP7</name>
<evidence type="ECO:0000256" key="6">
    <source>
        <dbReference type="ARBA" id="ARBA00022692"/>
    </source>
</evidence>
<gene>
    <name evidence="12" type="ordered locus">Dd703_3930</name>
</gene>
<dbReference type="PANTHER" id="PTHR11101">
    <property type="entry name" value="PHOSPHATE TRANSPORTER"/>
    <property type="match status" value="1"/>
</dbReference>
<evidence type="ECO:0000256" key="9">
    <source>
        <dbReference type="ARBA" id="ARBA00023136"/>
    </source>
</evidence>
<feature type="transmembrane region" description="Helical" evidence="11">
    <location>
        <begin position="12"/>
        <end position="32"/>
    </location>
</feature>
<dbReference type="InterPro" id="IPR001204">
    <property type="entry name" value="Phos_transporter"/>
</dbReference>
<dbReference type="EMBL" id="CP001654">
    <property type="protein sequence ID" value="ACS87683.1"/>
    <property type="molecule type" value="Genomic_DNA"/>
</dbReference>
<feature type="transmembrane region" description="Helical" evidence="11">
    <location>
        <begin position="121"/>
        <end position="140"/>
    </location>
</feature>
<evidence type="ECO:0000256" key="11">
    <source>
        <dbReference type="RuleBase" id="RU363058"/>
    </source>
</evidence>
<dbReference type="STRING" id="579405.Dd703_3930"/>
<evidence type="ECO:0000313" key="13">
    <source>
        <dbReference type="Proteomes" id="UP000002734"/>
    </source>
</evidence>
<dbReference type="GO" id="GO:0035435">
    <property type="term" value="P:phosphate ion transmembrane transport"/>
    <property type="evidence" value="ECO:0007669"/>
    <property type="project" value="TreeGrafter"/>
</dbReference>
<evidence type="ECO:0000256" key="7">
    <source>
        <dbReference type="ARBA" id="ARBA00022847"/>
    </source>
</evidence>
<feature type="transmembrane region" description="Helical" evidence="11">
    <location>
        <begin position="52"/>
        <end position="77"/>
    </location>
</feature>
<evidence type="ECO:0000256" key="2">
    <source>
        <dbReference type="ARBA" id="ARBA00005342"/>
    </source>
</evidence>
<comment type="subcellular location">
    <subcellularLocation>
        <location evidence="1">Cell membrane</location>
        <topology evidence="1">Multi-pass membrane protein</topology>
    </subcellularLocation>
    <subcellularLocation>
        <location evidence="11">Membrane</location>
        <topology evidence="11">Multi-pass membrane protein</topology>
    </subcellularLocation>
</comment>
<feature type="transmembrane region" description="Helical" evidence="11">
    <location>
        <begin position="479"/>
        <end position="500"/>
    </location>
</feature>
<dbReference type="GO" id="GO:0005315">
    <property type="term" value="F:phosphate transmembrane transporter activity"/>
    <property type="evidence" value="ECO:0007669"/>
    <property type="project" value="InterPro"/>
</dbReference>
<dbReference type="NCBIfam" id="NF033774">
    <property type="entry name" value="phos_trans_PitA"/>
    <property type="match status" value="1"/>
</dbReference>
<keyword evidence="13" id="KW-1185">Reference proteome</keyword>
<evidence type="ECO:0000256" key="3">
    <source>
        <dbReference type="ARBA" id="ARBA00022448"/>
    </source>
</evidence>
<dbReference type="KEGG" id="dda:Dd703_3930"/>
<dbReference type="Pfam" id="PF01384">
    <property type="entry name" value="PHO4"/>
    <property type="match status" value="1"/>
</dbReference>
<dbReference type="HOGENOM" id="CLU_015355_4_0_6"/>
<keyword evidence="7" id="KW-0769">Symport</keyword>
<accession>C6C674</accession>
<keyword evidence="5 11" id="KW-0592">Phosphate transport</keyword>
<comment type="catalytic activity">
    <reaction evidence="10">
        <text>phosphate(in) + H(+)(in) = phosphate(out) + H(+)(out)</text>
        <dbReference type="Rhea" id="RHEA:29939"/>
        <dbReference type="ChEBI" id="CHEBI:15378"/>
        <dbReference type="ChEBI" id="CHEBI:43474"/>
    </reaction>
</comment>
<keyword evidence="3 11" id="KW-0813">Transport</keyword>
<feature type="transmembrane region" description="Helical" evidence="11">
    <location>
        <begin position="233"/>
        <end position="254"/>
    </location>
</feature>
<evidence type="ECO:0000256" key="10">
    <source>
        <dbReference type="ARBA" id="ARBA00047348"/>
    </source>
</evidence>
<organism evidence="12 13">
    <name type="scientific">Musicola paradisiaca (strain Ech703)</name>
    <name type="common">Dickeya paradisiaca</name>
    <name type="synonym">Dickeya dadantii</name>
    <dbReference type="NCBI Taxonomy" id="579405"/>
    <lineage>
        <taxon>Bacteria</taxon>
        <taxon>Pseudomonadati</taxon>
        <taxon>Pseudomonadota</taxon>
        <taxon>Gammaproteobacteria</taxon>
        <taxon>Enterobacterales</taxon>
        <taxon>Pectobacteriaceae</taxon>
        <taxon>Musicola</taxon>
    </lineage>
</organism>
<dbReference type="eggNOG" id="COG0306">
    <property type="taxonomic scope" value="Bacteria"/>
</dbReference>
<feature type="transmembrane region" description="Helical" evidence="11">
    <location>
        <begin position="380"/>
        <end position="401"/>
    </location>
</feature>
<evidence type="ECO:0000256" key="1">
    <source>
        <dbReference type="ARBA" id="ARBA00004651"/>
    </source>
</evidence>
<dbReference type="PANTHER" id="PTHR11101:SF65">
    <property type="entry name" value="LOW-AFFINITY INORGANIC PHOSPHATE TRANSPORTER PITA-RELATED"/>
    <property type="match status" value="1"/>
</dbReference>
<keyword evidence="4" id="KW-1003">Cell membrane</keyword>
<sequence>MLHLFAGLDFHTGLMLILALLFVLFYEAINGFHDTANAVATVIYTRAMRAQLAVVMAGLFNFLGVLLGGLSVAYAIVHLLPTDLLLNVSSAHGLAMVFSMLLAAILWNLGTWYCGLPASSSHTLIGAIIGIGLTNALVNHTSVVDALNIPKMVSIFLSLIISPIVGMILAGLMVFVLRRYWSNTRKRQRIHLTPEEREKQDGKRKPPFWTRTGLILSAVGVSFSHGANDGQKGIGLIMLVLIGVAPAGFALNMSASGYDISRTRDAVINLQEYYQAHASALSHVIDLSVPAAPGTATVAGAAPVVGTPDFHCDSARVMVAIERTMGLLGGIKSYDDLSGDDRARSRRLLMCISDSVDKIAKLPETNTDDKRLLKNLRDDLLNTVEYAPLWIIVAVALALSLGTMVGWKRVAITIGEKIGKKGMTYAQGGAAQVTAALSIGIASYTGMPVSTTHVLSSAVAGTMIVDGGGVQGKTVKSILLAWVFTLPVSMVLSGVLYWIALKLI</sequence>
<dbReference type="GO" id="GO:0015293">
    <property type="term" value="F:symporter activity"/>
    <property type="evidence" value="ECO:0007669"/>
    <property type="project" value="UniProtKB-KW"/>
</dbReference>
<feature type="transmembrane region" description="Helical" evidence="11">
    <location>
        <begin position="152"/>
        <end position="177"/>
    </location>
</feature>
<evidence type="ECO:0000256" key="5">
    <source>
        <dbReference type="ARBA" id="ARBA00022592"/>
    </source>
</evidence>
<keyword evidence="9 11" id="KW-0472">Membrane</keyword>
<dbReference type="InterPro" id="IPR047818">
    <property type="entry name" value="Phos_trans_PitA_PitB"/>
</dbReference>
<proteinExistence type="inferred from homology"/>
<evidence type="ECO:0000256" key="8">
    <source>
        <dbReference type="ARBA" id="ARBA00022989"/>
    </source>
</evidence>
<evidence type="ECO:0000256" key="4">
    <source>
        <dbReference type="ARBA" id="ARBA00022475"/>
    </source>
</evidence>
<protein>
    <recommendedName>
        <fullName evidence="11">Phosphate transporter</fullName>
    </recommendedName>
</protein>
<dbReference type="RefSeq" id="WP_015855575.1">
    <property type="nucleotide sequence ID" value="NC_012880.1"/>
</dbReference>
<keyword evidence="6 11" id="KW-0812">Transmembrane</keyword>
<evidence type="ECO:0000313" key="12">
    <source>
        <dbReference type="EMBL" id="ACS87683.1"/>
    </source>
</evidence>
<reference evidence="12" key="1">
    <citation type="submission" date="2009-06" db="EMBL/GenBank/DDBJ databases">
        <title>Complete sequence of Dickeya dadantii Ech703.</title>
        <authorList>
            <consortium name="US DOE Joint Genome Institute"/>
            <person name="Lucas S."/>
            <person name="Copeland A."/>
            <person name="Lapidus A."/>
            <person name="Glavina del Rio T."/>
            <person name="Dalin E."/>
            <person name="Tice H."/>
            <person name="Bruce D."/>
            <person name="Goodwin L."/>
            <person name="Pitluck S."/>
            <person name="Chertkov O."/>
            <person name="Brettin T."/>
            <person name="Detter J.C."/>
            <person name="Han C."/>
            <person name="Larimer F."/>
            <person name="Land M."/>
            <person name="Hauser L."/>
            <person name="Kyrpides N."/>
            <person name="Mikhailova N."/>
            <person name="Balakrishnan V."/>
            <person name="Glasner J."/>
            <person name="Perna N.T."/>
        </authorList>
    </citation>
    <scope>NUCLEOTIDE SEQUENCE [LARGE SCALE GENOMIC DNA]</scope>
    <source>
        <strain evidence="12">Ech703</strain>
    </source>
</reference>
<feature type="transmembrane region" description="Helical" evidence="11">
    <location>
        <begin position="89"/>
        <end position="109"/>
    </location>
</feature>
<keyword evidence="8 11" id="KW-1133">Transmembrane helix</keyword>